<dbReference type="Proteomes" id="UP000034050">
    <property type="component" value="Unassembled WGS sequence"/>
</dbReference>
<evidence type="ECO:0000313" key="2">
    <source>
        <dbReference type="EMBL" id="KKS87012.1"/>
    </source>
</evidence>
<gene>
    <name evidence="2" type="ORF">UV61_C0005G0033</name>
</gene>
<comment type="caution">
    <text evidence="2">The sequence shown here is derived from an EMBL/GenBank/DDBJ whole genome shotgun (WGS) entry which is preliminary data.</text>
</comment>
<keyword evidence="1" id="KW-0472">Membrane</keyword>
<evidence type="ECO:0000313" key="3">
    <source>
        <dbReference type="Proteomes" id="UP000034050"/>
    </source>
</evidence>
<keyword evidence="1" id="KW-0812">Transmembrane</keyword>
<sequence length="157" mass="17814">MVFNLQTALWAIDLVILIWLILVTWALARALANYNRLTRGATDRTLSEILTNFLEQDKLTKAELERVLAEISKLKEQAKNFIQKIGLVRFNPFSDTGGDQSFALALLDHKDNGIVITSLYARTGVRWYVKTIRGGKGIEHELSKEEKEALKQVKKVS</sequence>
<accession>A0A0G1CNE0</accession>
<dbReference type="EMBL" id="LCFD01000005">
    <property type="protein sequence ID" value="KKS87012.1"/>
    <property type="molecule type" value="Genomic_DNA"/>
</dbReference>
<name>A0A0G1CNE0_9BACT</name>
<dbReference type="AlphaFoldDB" id="A0A0G1CNE0"/>
<dbReference type="InterPro" id="IPR027981">
    <property type="entry name" value="DUF4446"/>
</dbReference>
<proteinExistence type="predicted"/>
<dbReference type="STRING" id="1618446.UV61_C0005G0033"/>
<feature type="transmembrane region" description="Helical" evidence="1">
    <location>
        <begin position="6"/>
        <end position="28"/>
    </location>
</feature>
<evidence type="ECO:0008006" key="4">
    <source>
        <dbReference type="Google" id="ProtNLM"/>
    </source>
</evidence>
<protein>
    <recommendedName>
        <fullName evidence="4">DUF4446 domain-containing protein</fullName>
    </recommendedName>
</protein>
<evidence type="ECO:0000256" key="1">
    <source>
        <dbReference type="SAM" id="Phobius"/>
    </source>
</evidence>
<organism evidence="2 3">
    <name type="scientific">Candidatus Gottesmanbacteria bacterium GW2011_GWB1_43_11</name>
    <dbReference type="NCBI Taxonomy" id="1618446"/>
    <lineage>
        <taxon>Bacteria</taxon>
        <taxon>Candidatus Gottesmaniibacteriota</taxon>
    </lineage>
</organism>
<keyword evidence="1" id="KW-1133">Transmembrane helix</keyword>
<dbReference type="Pfam" id="PF14584">
    <property type="entry name" value="DUF4446"/>
    <property type="match status" value="1"/>
</dbReference>
<reference evidence="2 3" key="1">
    <citation type="journal article" date="2015" name="Nature">
        <title>rRNA introns, odd ribosomes, and small enigmatic genomes across a large radiation of phyla.</title>
        <authorList>
            <person name="Brown C.T."/>
            <person name="Hug L.A."/>
            <person name="Thomas B.C."/>
            <person name="Sharon I."/>
            <person name="Castelle C.J."/>
            <person name="Singh A."/>
            <person name="Wilkins M.J."/>
            <person name="Williams K.H."/>
            <person name="Banfield J.F."/>
        </authorList>
    </citation>
    <scope>NUCLEOTIDE SEQUENCE [LARGE SCALE GENOMIC DNA]</scope>
</reference>